<evidence type="ECO:0000256" key="7">
    <source>
        <dbReference type="ARBA" id="ARBA00022737"/>
    </source>
</evidence>
<evidence type="ECO:0000256" key="10">
    <source>
        <dbReference type="ARBA" id="ARBA00023235"/>
    </source>
</evidence>
<evidence type="ECO:0000256" key="9">
    <source>
        <dbReference type="ARBA" id="ARBA00023157"/>
    </source>
</evidence>
<dbReference type="PROSITE" id="PS00194">
    <property type="entry name" value="THIOREDOXIN_1"/>
    <property type="match status" value="2"/>
</dbReference>
<dbReference type="Pfam" id="PF00085">
    <property type="entry name" value="Thioredoxin"/>
    <property type="match status" value="2"/>
</dbReference>
<feature type="chain" id="PRO_5045005572" description="Protein disulfide-isomerase" evidence="13">
    <location>
        <begin position="22"/>
        <end position="535"/>
    </location>
</feature>
<dbReference type="Proteomes" id="UP001623330">
    <property type="component" value="Unassembled WGS sequence"/>
</dbReference>
<dbReference type="Pfam" id="PF13848">
    <property type="entry name" value="Thioredoxin_6"/>
    <property type="match status" value="1"/>
</dbReference>
<evidence type="ECO:0000313" key="16">
    <source>
        <dbReference type="EMBL" id="KAL3234254.1"/>
    </source>
</evidence>
<keyword evidence="11" id="KW-0676">Redox-active center</keyword>
<comment type="subcellular location">
    <subcellularLocation>
        <location evidence="3">Endoplasmic reticulum lumen</location>
    </subcellularLocation>
</comment>
<keyword evidence="8" id="KW-0256">Endoplasmic reticulum</keyword>
<comment type="similarity">
    <text evidence="4 12">Belongs to the protein disulfide isomerase family.</text>
</comment>
<comment type="function">
    <text evidence="2">Participates in the folding of proteins containing disulfide bonds, may be involved in glycosylation, prolyl hydroxylation and triglyceride transfer.</text>
</comment>
<evidence type="ECO:0000256" key="12">
    <source>
        <dbReference type="RuleBase" id="RU004208"/>
    </source>
</evidence>
<dbReference type="InterPro" id="IPR017937">
    <property type="entry name" value="Thioredoxin_CS"/>
</dbReference>
<keyword evidence="7" id="KW-0677">Repeat</keyword>
<dbReference type="CDD" id="cd02982">
    <property type="entry name" value="PDI_b'_family"/>
    <property type="match status" value="1"/>
</dbReference>
<comment type="catalytic activity">
    <reaction evidence="1 13">
        <text>Catalyzes the rearrangement of -S-S- bonds in proteins.</text>
        <dbReference type="EC" id="5.3.4.1"/>
    </reaction>
</comment>
<evidence type="ECO:0000256" key="3">
    <source>
        <dbReference type="ARBA" id="ARBA00004319"/>
    </source>
</evidence>
<keyword evidence="10 13" id="KW-0413">Isomerase</keyword>
<name>A0ABR4NYJ3_9SACH</name>
<keyword evidence="6 13" id="KW-0732">Signal</keyword>
<evidence type="ECO:0000256" key="14">
    <source>
        <dbReference type="SAM" id="MobiDB-lite"/>
    </source>
</evidence>
<dbReference type="CDD" id="cd02961">
    <property type="entry name" value="PDI_a_family"/>
    <property type="match status" value="1"/>
</dbReference>
<dbReference type="PROSITE" id="PS51352">
    <property type="entry name" value="THIOREDOXIN_2"/>
    <property type="match status" value="2"/>
</dbReference>
<dbReference type="InterPro" id="IPR005788">
    <property type="entry name" value="PDI_thioredoxin-like_dom"/>
</dbReference>
<proteinExistence type="inferred from homology"/>
<dbReference type="EC" id="5.3.4.1" evidence="5 13"/>
<feature type="domain" description="Thioredoxin" evidence="15">
    <location>
        <begin position="355"/>
        <end position="487"/>
    </location>
</feature>
<keyword evidence="17" id="KW-1185">Reference proteome</keyword>
<dbReference type="Gene3D" id="3.40.30.10">
    <property type="entry name" value="Glutaredoxin"/>
    <property type="match status" value="4"/>
</dbReference>
<evidence type="ECO:0000256" key="8">
    <source>
        <dbReference type="ARBA" id="ARBA00022824"/>
    </source>
</evidence>
<dbReference type="InterPro" id="IPR013766">
    <property type="entry name" value="Thioredoxin_domain"/>
</dbReference>
<organism evidence="16 17">
    <name type="scientific">Nakaseomyces bracarensis</name>
    <dbReference type="NCBI Taxonomy" id="273131"/>
    <lineage>
        <taxon>Eukaryota</taxon>
        <taxon>Fungi</taxon>
        <taxon>Dikarya</taxon>
        <taxon>Ascomycota</taxon>
        <taxon>Saccharomycotina</taxon>
        <taxon>Saccharomycetes</taxon>
        <taxon>Saccharomycetales</taxon>
        <taxon>Saccharomycetaceae</taxon>
        <taxon>Nakaseomyces</taxon>
    </lineage>
</organism>
<evidence type="ECO:0000259" key="15">
    <source>
        <dbReference type="PROSITE" id="PS51352"/>
    </source>
</evidence>
<feature type="signal peptide" evidence="13">
    <location>
        <begin position="1"/>
        <end position="21"/>
    </location>
</feature>
<dbReference type="EMBL" id="JBEVYD010000003">
    <property type="protein sequence ID" value="KAL3234254.1"/>
    <property type="molecule type" value="Genomic_DNA"/>
</dbReference>
<reference evidence="16 17" key="1">
    <citation type="submission" date="2024-05" db="EMBL/GenBank/DDBJ databases">
        <title>Long read based assembly of the Candida bracarensis genome reveals expanded adhesin content.</title>
        <authorList>
            <person name="Marcet-Houben M."/>
            <person name="Ksiezopolska E."/>
            <person name="Gabaldon T."/>
        </authorList>
    </citation>
    <scope>NUCLEOTIDE SEQUENCE [LARGE SCALE GENOMIC DNA]</scope>
    <source>
        <strain evidence="16 17">CBM6</strain>
    </source>
</reference>
<evidence type="ECO:0000256" key="2">
    <source>
        <dbReference type="ARBA" id="ARBA00002692"/>
    </source>
</evidence>
<accession>A0ABR4NYJ3</accession>
<evidence type="ECO:0000256" key="5">
    <source>
        <dbReference type="ARBA" id="ARBA00012723"/>
    </source>
</evidence>
<dbReference type="NCBIfam" id="TIGR01126">
    <property type="entry name" value="pdi_dom"/>
    <property type="match status" value="1"/>
</dbReference>
<feature type="region of interest" description="Disordered" evidence="14">
    <location>
        <begin position="512"/>
        <end position="535"/>
    </location>
</feature>
<dbReference type="NCBIfam" id="TIGR01130">
    <property type="entry name" value="ER_PDI_fam"/>
    <property type="match status" value="1"/>
</dbReference>
<keyword evidence="9" id="KW-1015">Disulfide bond</keyword>
<evidence type="ECO:0000256" key="13">
    <source>
        <dbReference type="RuleBase" id="RU361130"/>
    </source>
</evidence>
<protein>
    <recommendedName>
        <fullName evidence="5 13">Protein disulfide-isomerase</fullName>
        <ecNumber evidence="5 13">5.3.4.1</ecNumber>
    </recommendedName>
</protein>
<evidence type="ECO:0000256" key="6">
    <source>
        <dbReference type="ARBA" id="ARBA00022729"/>
    </source>
</evidence>
<gene>
    <name evidence="16" type="ORF">RNJ44_03016</name>
</gene>
<comment type="caution">
    <text evidence="16">The sequence shown here is derived from an EMBL/GenBank/DDBJ whole genome shotgun (WGS) entry which is preliminary data.</text>
</comment>
<dbReference type="PANTHER" id="PTHR18929:SF132">
    <property type="entry name" value="PROTEIN DISULFIDE-ISOMERASE A3"/>
    <property type="match status" value="1"/>
</dbReference>
<dbReference type="InterPro" id="IPR036249">
    <property type="entry name" value="Thioredoxin-like_sf"/>
</dbReference>
<evidence type="ECO:0000256" key="4">
    <source>
        <dbReference type="ARBA" id="ARBA00006347"/>
    </source>
</evidence>
<evidence type="ECO:0000313" key="17">
    <source>
        <dbReference type="Proteomes" id="UP001623330"/>
    </source>
</evidence>
<dbReference type="PANTHER" id="PTHR18929">
    <property type="entry name" value="PROTEIN DISULFIDE ISOMERASE"/>
    <property type="match status" value="1"/>
</dbReference>
<dbReference type="InterPro" id="IPR005792">
    <property type="entry name" value="Prot_disulphide_isomerase"/>
</dbReference>
<dbReference type="SUPFAM" id="SSF52833">
    <property type="entry name" value="Thioredoxin-like"/>
    <property type="match status" value="4"/>
</dbReference>
<dbReference type="PRINTS" id="PR00421">
    <property type="entry name" value="THIOREDOXIN"/>
</dbReference>
<feature type="domain" description="Thioredoxin" evidence="15">
    <location>
        <begin position="15"/>
        <end position="138"/>
    </location>
</feature>
<evidence type="ECO:0000256" key="11">
    <source>
        <dbReference type="ARBA" id="ARBA00023284"/>
    </source>
</evidence>
<evidence type="ECO:0000256" key="1">
    <source>
        <dbReference type="ARBA" id="ARBA00001182"/>
    </source>
</evidence>
<dbReference type="CDD" id="cd02995">
    <property type="entry name" value="PDI_a_PDI_a'_C"/>
    <property type="match status" value="1"/>
</dbReference>
<sequence length="535" mass="59350">MLLSKSLLALATSAMLGVSSAQDATAPEDSAVVKLDQTNFEDFIKENPLVMAEFFAPWCGHCKKLAPEYVKAAESLKADNIALAQIDCDDNRDLCRQLQVPGFPTIKLIKNGDLEKAKDYVGGRSADAIVSFMRKQTQPSVQVVDSKAKLDEIKANYSGAIVVDYGVKNLNSTFYKIADEKADEYLFVSFPSKEDKLAILLPAGDGKYEEMVFSGDKKDLVKEDSTVFSDWLKVESLPLFGEISGKNINSYVDSGLPLAYYFFTEEGQVKEMEKTFIDLAKKYRGKMAFLKLDATTFGRHADILRMKQQFPLFAIHNMTSNHKFGLPQLSEEDYAKLSKPQQLKAKDISKLVEEVIAGKAEPIIKSEAVPEKQENNVVKIVGKTHDKIVSDPKKDVLVKYYAPWCGHCKKMAPSYIELADALAADSSSKDKVVIAEVDATANDIFDIDISGYPTVYLYPAGKNTEPILYSGNRSPESFLEFLKENGANKYDGAAIYQKFIDEKANLAKDHSMKAPHTPLDHLPGSELTEQVGFEL</sequence>